<dbReference type="InterPro" id="IPR004358">
    <property type="entry name" value="Sig_transdc_His_kin-like_C"/>
</dbReference>
<dbReference type="EC" id="2.7.13.3" evidence="3"/>
<dbReference type="EMBL" id="CP042906">
    <property type="protein sequence ID" value="QEX19674.1"/>
    <property type="molecule type" value="Genomic_DNA"/>
</dbReference>
<comment type="subcellular location">
    <subcellularLocation>
        <location evidence="2">Membrane</location>
    </subcellularLocation>
</comment>
<dbReference type="GO" id="GO:0016020">
    <property type="term" value="C:membrane"/>
    <property type="evidence" value="ECO:0007669"/>
    <property type="project" value="UniProtKB-SubCell"/>
</dbReference>
<dbReference type="InterPro" id="IPR036097">
    <property type="entry name" value="HisK_dim/P_sf"/>
</dbReference>
<feature type="transmembrane region" description="Helical" evidence="12">
    <location>
        <begin position="12"/>
        <end position="32"/>
    </location>
</feature>
<evidence type="ECO:0000256" key="3">
    <source>
        <dbReference type="ARBA" id="ARBA00012438"/>
    </source>
</evidence>
<keyword evidence="12" id="KW-1133">Transmembrane helix</keyword>
<keyword evidence="9" id="KW-0902">Two-component regulatory system</keyword>
<feature type="coiled-coil region" evidence="11">
    <location>
        <begin position="197"/>
        <end position="231"/>
    </location>
</feature>
<keyword evidence="7" id="KW-0418">Kinase</keyword>
<dbReference type="CDD" id="cd00082">
    <property type="entry name" value="HisKA"/>
    <property type="match status" value="1"/>
</dbReference>
<sequence length="468" mass="51178">MKRIQARPIHWLLGTLVGVFSLTVVVALALILGEHAAVSRGPTENLTLAASELQVEFARFQQKLAAAEADPDTGNLRQVALQYDILISRVELLARGENARAMSGDSQAIQLVQQTRAETMALDPQVSDLPQGGGSLAIVSAGMPSLEQSVSRLASHVVQLVADRAQESRERLGQLYLILAAMLTGLFASALVFVGMLVQQFRKLDQARLELGNLSERLMEAKTQAESANRAKSEFLATMSHELRTPLNAIIGFADLMRSEIKGPIGHPRYREYSNDIHNSGQHLLSLINDILDLSRIEANRFELHEDIVSIDAAAETCLALMMPQIERKKLKLSLDEVKRLGEIRADERLVNQMILNLLSNAIKFTPERGMVSFSGRIAADGGLELIITDTGIGMAAAEMEMALEPFVQVESSLSRRFGGSGLGLPITKRFVEAHGGRLTLESRKGEGTSATLWFPPERRMEASRLAG</sequence>
<protein>
    <recommendedName>
        <fullName evidence="3">histidine kinase</fullName>
        <ecNumber evidence="3">2.7.13.3</ecNumber>
    </recommendedName>
</protein>
<evidence type="ECO:0000256" key="11">
    <source>
        <dbReference type="SAM" id="Coils"/>
    </source>
</evidence>
<keyword evidence="11" id="KW-0175">Coiled coil</keyword>
<dbReference type="Gene3D" id="1.10.287.130">
    <property type="match status" value="1"/>
</dbReference>
<dbReference type="Pfam" id="PF02518">
    <property type="entry name" value="HATPase_c"/>
    <property type="match status" value="1"/>
</dbReference>
<keyword evidence="4" id="KW-0597">Phosphoprotein</keyword>
<keyword evidence="10 12" id="KW-0472">Membrane</keyword>
<dbReference type="PROSITE" id="PS50109">
    <property type="entry name" value="HIS_KIN"/>
    <property type="match status" value="1"/>
</dbReference>
<gene>
    <name evidence="14" type="ORF">FRZ44_49890</name>
</gene>
<dbReference type="SUPFAM" id="SSF55874">
    <property type="entry name" value="ATPase domain of HSP90 chaperone/DNA topoisomerase II/histidine kinase"/>
    <property type="match status" value="1"/>
</dbReference>
<name>A0A5J6MQJ4_9PROT</name>
<evidence type="ECO:0000256" key="9">
    <source>
        <dbReference type="ARBA" id="ARBA00023012"/>
    </source>
</evidence>
<accession>A0A5J6MQJ4</accession>
<reference evidence="14 15" key="1">
    <citation type="submission" date="2019-08" db="EMBL/GenBank/DDBJ databases">
        <title>Hyperibacter terrae gen. nov., sp. nov. and Hyperibacter viscosus sp. nov., two new members in the family Rhodospirillaceae isolated from the rhizosphere of Hypericum perforatum.</title>
        <authorList>
            <person name="Noviana Z."/>
        </authorList>
    </citation>
    <scope>NUCLEOTIDE SEQUENCE [LARGE SCALE GENOMIC DNA]</scope>
    <source>
        <strain evidence="14 15">R5913</strain>
    </source>
</reference>
<evidence type="ECO:0000313" key="15">
    <source>
        <dbReference type="Proteomes" id="UP000326202"/>
    </source>
</evidence>
<evidence type="ECO:0000256" key="12">
    <source>
        <dbReference type="SAM" id="Phobius"/>
    </source>
</evidence>
<dbReference type="GO" id="GO:0000155">
    <property type="term" value="F:phosphorelay sensor kinase activity"/>
    <property type="evidence" value="ECO:0007669"/>
    <property type="project" value="InterPro"/>
</dbReference>
<evidence type="ECO:0000256" key="7">
    <source>
        <dbReference type="ARBA" id="ARBA00022777"/>
    </source>
</evidence>
<keyword evidence="12" id="KW-0812">Transmembrane</keyword>
<keyword evidence="8" id="KW-0067">ATP-binding</keyword>
<dbReference type="KEGG" id="htq:FRZ44_49890"/>
<feature type="transmembrane region" description="Helical" evidence="12">
    <location>
        <begin position="175"/>
        <end position="198"/>
    </location>
</feature>
<dbReference type="InterPro" id="IPR003594">
    <property type="entry name" value="HATPase_dom"/>
</dbReference>
<keyword evidence="6" id="KW-0547">Nucleotide-binding</keyword>
<evidence type="ECO:0000313" key="14">
    <source>
        <dbReference type="EMBL" id="QEX19674.1"/>
    </source>
</evidence>
<dbReference type="Proteomes" id="UP000326202">
    <property type="component" value="Chromosome"/>
</dbReference>
<dbReference type="InterPro" id="IPR003661">
    <property type="entry name" value="HisK_dim/P_dom"/>
</dbReference>
<dbReference type="InterPro" id="IPR005467">
    <property type="entry name" value="His_kinase_dom"/>
</dbReference>
<evidence type="ECO:0000256" key="8">
    <source>
        <dbReference type="ARBA" id="ARBA00022840"/>
    </source>
</evidence>
<proteinExistence type="predicted"/>
<organism evidence="14 15">
    <name type="scientific">Hypericibacter terrae</name>
    <dbReference type="NCBI Taxonomy" id="2602015"/>
    <lineage>
        <taxon>Bacteria</taxon>
        <taxon>Pseudomonadati</taxon>
        <taxon>Pseudomonadota</taxon>
        <taxon>Alphaproteobacteria</taxon>
        <taxon>Rhodospirillales</taxon>
        <taxon>Dongiaceae</taxon>
        <taxon>Hypericibacter</taxon>
    </lineage>
</organism>
<evidence type="ECO:0000256" key="5">
    <source>
        <dbReference type="ARBA" id="ARBA00022679"/>
    </source>
</evidence>
<dbReference type="RefSeq" id="WP_191908290.1">
    <property type="nucleotide sequence ID" value="NZ_CP042906.1"/>
</dbReference>
<evidence type="ECO:0000256" key="6">
    <source>
        <dbReference type="ARBA" id="ARBA00022741"/>
    </source>
</evidence>
<dbReference type="SUPFAM" id="SSF47384">
    <property type="entry name" value="Homodimeric domain of signal transducing histidine kinase"/>
    <property type="match status" value="1"/>
</dbReference>
<comment type="catalytic activity">
    <reaction evidence="1">
        <text>ATP + protein L-histidine = ADP + protein N-phospho-L-histidine.</text>
        <dbReference type="EC" id="2.7.13.3"/>
    </reaction>
</comment>
<evidence type="ECO:0000259" key="13">
    <source>
        <dbReference type="PROSITE" id="PS50109"/>
    </source>
</evidence>
<dbReference type="Gene3D" id="3.30.565.10">
    <property type="entry name" value="Histidine kinase-like ATPase, C-terminal domain"/>
    <property type="match status" value="1"/>
</dbReference>
<evidence type="ECO:0000256" key="2">
    <source>
        <dbReference type="ARBA" id="ARBA00004370"/>
    </source>
</evidence>
<keyword evidence="15" id="KW-1185">Reference proteome</keyword>
<dbReference type="FunFam" id="1.10.287.130:FF:000038">
    <property type="entry name" value="Sensory transduction histidine kinase"/>
    <property type="match status" value="1"/>
</dbReference>
<evidence type="ECO:0000256" key="1">
    <source>
        <dbReference type="ARBA" id="ARBA00000085"/>
    </source>
</evidence>
<dbReference type="SMART" id="SM00387">
    <property type="entry name" value="HATPase_c"/>
    <property type="match status" value="1"/>
</dbReference>
<feature type="domain" description="Histidine kinase" evidence="13">
    <location>
        <begin position="238"/>
        <end position="459"/>
    </location>
</feature>
<keyword evidence="5" id="KW-0808">Transferase</keyword>
<dbReference type="PRINTS" id="PR00344">
    <property type="entry name" value="BCTRLSENSOR"/>
</dbReference>
<dbReference type="Pfam" id="PF00512">
    <property type="entry name" value="HisKA"/>
    <property type="match status" value="1"/>
</dbReference>
<dbReference type="PANTHER" id="PTHR43711:SF26">
    <property type="entry name" value="SENSOR HISTIDINE KINASE RCSC"/>
    <property type="match status" value="1"/>
</dbReference>
<dbReference type="SMART" id="SM00388">
    <property type="entry name" value="HisKA"/>
    <property type="match status" value="1"/>
</dbReference>
<dbReference type="AlphaFoldDB" id="A0A5J6MQJ4"/>
<dbReference type="PANTHER" id="PTHR43711">
    <property type="entry name" value="TWO-COMPONENT HISTIDINE KINASE"/>
    <property type="match status" value="1"/>
</dbReference>
<evidence type="ECO:0000256" key="4">
    <source>
        <dbReference type="ARBA" id="ARBA00022553"/>
    </source>
</evidence>
<dbReference type="GO" id="GO:0005524">
    <property type="term" value="F:ATP binding"/>
    <property type="evidence" value="ECO:0007669"/>
    <property type="project" value="UniProtKB-KW"/>
</dbReference>
<dbReference type="InterPro" id="IPR050736">
    <property type="entry name" value="Sensor_HK_Regulatory"/>
</dbReference>
<dbReference type="InterPro" id="IPR036890">
    <property type="entry name" value="HATPase_C_sf"/>
</dbReference>
<evidence type="ECO:0000256" key="10">
    <source>
        <dbReference type="ARBA" id="ARBA00023136"/>
    </source>
</evidence>